<dbReference type="SUPFAM" id="SSF81469">
    <property type="entry name" value="Bacterial aa3 type cytochrome c oxidase subunit IV"/>
    <property type="match status" value="1"/>
</dbReference>
<dbReference type="Gene3D" id="1.20.5.160">
    <property type="entry name" value="Bacterial aa3 type cytochrome c oxidase subunit IV"/>
    <property type="match status" value="1"/>
</dbReference>
<keyword evidence="1" id="KW-0812">Transmembrane</keyword>
<dbReference type="AlphaFoldDB" id="A0A256G3U4"/>
<name>A0A256G3U4_9HYPH</name>
<dbReference type="EMBL" id="NNRJ01000010">
    <property type="protein sequence ID" value="OYR21749.1"/>
    <property type="molecule type" value="Genomic_DNA"/>
</dbReference>
<feature type="transmembrane region" description="Helical" evidence="1">
    <location>
        <begin position="78"/>
        <end position="100"/>
    </location>
</feature>
<keyword evidence="4" id="KW-1185">Reference proteome</keyword>
<reference evidence="3 4" key="1">
    <citation type="submission" date="2017-07" db="EMBL/GenBank/DDBJ databases">
        <title>Phylogenetic study on the rhizospheric bacterium Ochrobactrum sp. A44.</title>
        <authorList>
            <person name="Krzyzanowska D.M."/>
            <person name="Ossowicki A."/>
            <person name="Rajewska M."/>
            <person name="Maciag T."/>
            <person name="Kaczynski Z."/>
            <person name="Czerwicka M."/>
            <person name="Jafra S."/>
        </authorList>
    </citation>
    <scope>NUCLEOTIDE SEQUENCE [LARGE SCALE GENOMIC DNA]</scope>
    <source>
        <strain evidence="3 4">DSM 7216</strain>
    </source>
</reference>
<feature type="domain" description="Cytochrome c oxidase subunit IV bacterial aa3 type" evidence="2">
    <location>
        <begin position="33"/>
        <end position="78"/>
    </location>
</feature>
<keyword evidence="1" id="KW-1133">Transmembrane helix</keyword>
<comment type="caution">
    <text evidence="3">The sequence shown here is derived from an EMBL/GenBank/DDBJ whole genome shotgun (WGS) entry which is preliminary data.</text>
</comment>
<accession>A0A256G3U4</accession>
<dbReference type="Pfam" id="PF07835">
    <property type="entry name" value="COX4_pro_2"/>
    <property type="match status" value="1"/>
</dbReference>
<dbReference type="InterPro" id="IPR012422">
    <property type="entry name" value="Cyt_c_oxidase_su4_bac-aa3"/>
</dbReference>
<proteinExistence type="predicted"/>
<evidence type="ECO:0000313" key="3">
    <source>
        <dbReference type="EMBL" id="OYR21749.1"/>
    </source>
</evidence>
<evidence type="ECO:0000259" key="2">
    <source>
        <dbReference type="Pfam" id="PF07835"/>
    </source>
</evidence>
<feature type="transmembrane region" description="Helical" evidence="1">
    <location>
        <begin position="53"/>
        <end position="72"/>
    </location>
</feature>
<keyword evidence="1" id="KW-0472">Membrane</keyword>
<sequence>MSVTVACALKIEDILAKNSQNNSMGGTKMAEHHTTGSAELGAKMDYPEHEKTYAGFMGLLKWGTVALVALLASMAFGFFAGGAFSASVLFVLICVAAWFIL</sequence>
<gene>
    <name evidence="3" type="ORF">CEV31_0588</name>
</gene>
<protein>
    <submittedName>
        <fullName evidence="3">Bacterial aa3 type cytochrome c oxidase subunit IV family protein</fullName>
    </submittedName>
</protein>
<evidence type="ECO:0000256" key="1">
    <source>
        <dbReference type="SAM" id="Phobius"/>
    </source>
</evidence>
<evidence type="ECO:0000313" key="4">
    <source>
        <dbReference type="Proteomes" id="UP000215590"/>
    </source>
</evidence>
<organism evidence="3 4">
    <name type="scientific">Brucella thiophenivorans</name>
    <dbReference type="NCBI Taxonomy" id="571255"/>
    <lineage>
        <taxon>Bacteria</taxon>
        <taxon>Pseudomonadati</taxon>
        <taxon>Pseudomonadota</taxon>
        <taxon>Alphaproteobacteria</taxon>
        <taxon>Hyphomicrobiales</taxon>
        <taxon>Brucellaceae</taxon>
        <taxon>Brucella/Ochrobactrum group</taxon>
        <taxon>Brucella</taxon>
    </lineage>
</organism>
<dbReference type="Proteomes" id="UP000215590">
    <property type="component" value="Unassembled WGS sequence"/>
</dbReference>
<dbReference type="InterPro" id="IPR036596">
    <property type="entry name" value="Cyt-C_aa3_sf"/>
</dbReference>